<dbReference type="RefSeq" id="XP_002292272.1">
    <property type="nucleotide sequence ID" value="XM_002292236.1"/>
</dbReference>
<dbReference type="Gene3D" id="3.30.420.40">
    <property type="match status" value="1"/>
</dbReference>
<dbReference type="eggNOG" id="KOG1386">
    <property type="taxonomic scope" value="Eukaryota"/>
</dbReference>
<evidence type="ECO:0000313" key="4">
    <source>
        <dbReference type="Proteomes" id="UP000001449"/>
    </source>
</evidence>
<reference evidence="3 4" key="1">
    <citation type="journal article" date="2004" name="Science">
        <title>The genome of the diatom Thalassiosira pseudonana: ecology, evolution, and metabolism.</title>
        <authorList>
            <person name="Armbrust E.V."/>
            <person name="Berges J.A."/>
            <person name="Bowler C."/>
            <person name="Green B.R."/>
            <person name="Martinez D."/>
            <person name="Putnam N.H."/>
            <person name="Zhou S."/>
            <person name="Allen A.E."/>
            <person name="Apt K.E."/>
            <person name="Bechner M."/>
            <person name="Brzezinski M.A."/>
            <person name="Chaal B.K."/>
            <person name="Chiovitti A."/>
            <person name="Davis A.K."/>
            <person name="Demarest M.S."/>
            <person name="Detter J.C."/>
            <person name="Glavina T."/>
            <person name="Goodstein D."/>
            <person name="Hadi M.Z."/>
            <person name="Hellsten U."/>
            <person name="Hildebrand M."/>
            <person name="Jenkins B.D."/>
            <person name="Jurka J."/>
            <person name="Kapitonov V.V."/>
            <person name="Kroger N."/>
            <person name="Lau W.W."/>
            <person name="Lane T.W."/>
            <person name="Larimer F.W."/>
            <person name="Lippmeier J.C."/>
            <person name="Lucas S."/>
            <person name="Medina M."/>
            <person name="Montsant A."/>
            <person name="Obornik M."/>
            <person name="Parker M.S."/>
            <person name="Palenik B."/>
            <person name="Pazour G.J."/>
            <person name="Richardson P.M."/>
            <person name="Rynearson T.A."/>
            <person name="Saito M.A."/>
            <person name="Schwartz D.C."/>
            <person name="Thamatrakoln K."/>
            <person name="Valentin K."/>
            <person name="Vardi A."/>
            <person name="Wilkerson F.P."/>
            <person name="Rokhsar D.S."/>
        </authorList>
    </citation>
    <scope>NUCLEOTIDE SEQUENCE [LARGE SCALE GENOMIC DNA]</scope>
    <source>
        <strain evidence="3 4">CCMP1335</strain>
    </source>
</reference>
<dbReference type="InterPro" id="IPR000407">
    <property type="entry name" value="GDA1_CD39_NTPase"/>
</dbReference>
<evidence type="ECO:0000313" key="3">
    <source>
        <dbReference type="EMBL" id="EED90247.1"/>
    </source>
</evidence>
<name>B8C895_THAPS</name>
<comment type="similarity">
    <text evidence="1">Belongs to the GDA1/CD39 NTPase family.</text>
</comment>
<dbReference type="Pfam" id="PF01150">
    <property type="entry name" value="GDA1_CD39"/>
    <property type="match status" value="1"/>
</dbReference>
<dbReference type="AlphaFoldDB" id="B8C895"/>
<evidence type="ECO:0000256" key="2">
    <source>
        <dbReference type="ARBA" id="ARBA00022801"/>
    </source>
</evidence>
<dbReference type="GeneID" id="7448066"/>
<feature type="non-terminal residue" evidence="3">
    <location>
        <position position="121"/>
    </location>
</feature>
<dbReference type="HOGENOM" id="CLU_2044271_0_0_1"/>
<keyword evidence="4" id="KW-1185">Reference proteome</keyword>
<reference evidence="3 4" key="2">
    <citation type="journal article" date="2008" name="Nature">
        <title>The Phaeodactylum genome reveals the evolutionary history of diatom genomes.</title>
        <authorList>
            <person name="Bowler C."/>
            <person name="Allen A.E."/>
            <person name="Badger J.H."/>
            <person name="Grimwood J."/>
            <person name="Jabbari K."/>
            <person name="Kuo A."/>
            <person name="Maheswari U."/>
            <person name="Martens C."/>
            <person name="Maumus F."/>
            <person name="Otillar R.P."/>
            <person name="Rayko E."/>
            <person name="Salamov A."/>
            <person name="Vandepoele K."/>
            <person name="Beszteri B."/>
            <person name="Gruber A."/>
            <person name="Heijde M."/>
            <person name="Katinka M."/>
            <person name="Mock T."/>
            <person name="Valentin K."/>
            <person name="Verret F."/>
            <person name="Berges J.A."/>
            <person name="Brownlee C."/>
            <person name="Cadoret J.P."/>
            <person name="Chiovitti A."/>
            <person name="Choi C.J."/>
            <person name="Coesel S."/>
            <person name="De Martino A."/>
            <person name="Detter J.C."/>
            <person name="Durkin C."/>
            <person name="Falciatore A."/>
            <person name="Fournet J."/>
            <person name="Haruta M."/>
            <person name="Huysman M.J."/>
            <person name="Jenkins B.D."/>
            <person name="Jiroutova K."/>
            <person name="Jorgensen R.E."/>
            <person name="Joubert Y."/>
            <person name="Kaplan A."/>
            <person name="Kroger N."/>
            <person name="Kroth P.G."/>
            <person name="La Roche J."/>
            <person name="Lindquist E."/>
            <person name="Lommer M."/>
            <person name="Martin-Jezequel V."/>
            <person name="Lopez P.J."/>
            <person name="Lucas S."/>
            <person name="Mangogna M."/>
            <person name="McGinnis K."/>
            <person name="Medlin L.K."/>
            <person name="Montsant A."/>
            <person name="Oudot-Le Secq M.P."/>
            <person name="Napoli C."/>
            <person name="Obornik M."/>
            <person name="Parker M.S."/>
            <person name="Petit J.L."/>
            <person name="Porcel B.M."/>
            <person name="Poulsen N."/>
            <person name="Robison M."/>
            <person name="Rychlewski L."/>
            <person name="Rynearson T.A."/>
            <person name="Schmutz J."/>
            <person name="Shapiro H."/>
            <person name="Siaut M."/>
            <person name="Stanley M."/>
            <person name="Sussman M.R."/>
            <person name="Taylor A.R."/>
            <person name="Vardi A."/>
            <person name="von Dassow P."/>
            <person name="Vyverman W."/>
            <person name="Willis A."/>
            <person name="Wyrwicz L.S."/>
            <person name="Rokhsar D.S."/>
            <person name="Weissenbach J."/>
            <person name="Armbrust E.V."/>
            <person name="Green B.R."/>
            <person name="Van de Peer Y."/>
            <person name="Grigoriev I.V."/>
        </authorList>
    </citation>
    <scope>NUCLEOTIDE SEQUENCE [LARGE SCALE GENOMIC DNA]</scope>
    <source>
        <strain evidence="3 4">CCMP1335</strain>
    </source>
</reference>
<sequence>YGCVIDAGSSGSRIHLYRWPKYEHQSLPSITQVQVERNAFFSHETTPGIGHRNEEGVPLLLELISLAKAALPLDVELSSVPIYLGATAGMRILNPSTEAAIMNQIRQLLHSSGFLFHDNWA</sequence>
<dbReference type="KEGG" id="tps:THAPSDRAFT_263540"/>
<dbReference type="EMBL" id="CM000645">
    <property type="protein sequence ID" value="EED90247.1"/>
    <property type="molecule type" value="Genomic_DNA"/>
</dbReference>
<dbReference type="PANTHER" id="PTHR11782">
    <property type="entry name" value="ADENOSINE/GUANOSINE DIPHOSPHATASE"/>
    <property type="match status" value="1"/>
</dbReference>
<dbReference type="Proteomes" id="UP000001449">
    <property type="component" value="Chromosome 9"/>
</dbReference>
<dbReference type="STRING" id="35128.B8C895"/>
<gene>
    <name evidence="3" type="ORF">THAPSDRAFT_263540</name>
</gene>
<accession>B8C895</accession>
<protein>
    <submittedName>
        <fullName evidence="3">Uncharacterized protein</fullName>
    </submittedName>
</protein>
<proteinExistence type="inferred from homology"/>
<keyword evidence="2" id="KW-0378">Hydrolase</keyword>
<dbReference type="PANTHER" id="PTHR11782:SF83">
    <property type="entry name" value="GUANOSINE-DIPHOSPHATASE"/>
    <property type="match status" value="1"/>
</dbReference>
<dbReference type="PaxDb" id="35128-Thaps263540"/>
<dbReference type="GO" id="GO:0016787">
    <property type="term" value="F:hydrolase activity"/>
    <property type="evidence" value="ECO:0007669"/>
    <property type="project" value="UniProtKB-KW"/>
</dbReference>
<dbReference type="InParanoid" id="B8C895"/>
<evidence type="ECO:0000256" key="1">
    <source>
        <dbReference type="ARBA" id="ARBA00009283"/>
    </source>
</evidence>
<feature type="non-terminal residue" evidence="3">
    <location>
        <position position="1"/>
    </location>
</feature>
<organism evidence="3 4">
    <name type="scientific">Thalassiosira pseudonana</name>
    <name type="common">Marine diatom</name>
    <name type="synonym">Cyclotella nana</name>
    <dbReference type="NCBI Taxonomy" id="35128"/>
    <lineage>
        <taxon>Eukaryota</taxon>
        <taxon>Sar</taxon>
        <taxon>Stramenopiles</taxon>
        <taxon>Ochrophyta</taxon>
        <taxon>Bacillariophyta</taxon>
        <taxon>Coscinodiscophyceae</taxon>
        <taxon>Thalassiosirophycidae</taxon>
        <taxon>Thalassiosirales</taxon>
        <taxon>Thalassiosiraceae</taxon>
        <taxon>Thalassiosira</taxon>
    </lineage>
</organism>